<proteinExistence type="predicted"/>
<dbReference type="EMBL" id="LRGB01003310">
    <property type="protein sequence ID" value="KZS03305.1"/>
    <property type="molecule type" value="Genomic_DNA"/>
</dbReference>
<reference evidence="1 2" key="1">
    <citation type="submission" date="2016-03" db="EMBL/GenBank/DDBJ databases">
        <title>EvidentialGene: Evidence-directed Construction of Genes on Genomes.</title>
        <authorList>
            <person name="Gilbert D.G."/>
            <person name="Choi J.-H."/>
            <person name="Mockaitis K."/>
            <person name="Colbourne J."/>
            <person name="Pfrender M."/>
        </authorList>
    </citation>
    <scope>NUCLEOTIDE SEQUENCE [LARGE SCALE GENOMIC DNA]</scope>
    <source>
        <strain evidence="1 2">Xinb3</strain>
        <tissue evidence="1">Complete organism</tissue>
    </source>
</reference>
<comment type="caution">
    <text evidence="1">The sequence shown here is derived from an EMBL/GenBank/DDBJ whole genome shotgun (WGS) entry which is preliminary data.</text>
</comment>
<evidence type="ECO:0000313" key="1">
    <source>
        <dbReference type="EMBL" id="KZS03305.1"/>
    </source>
</evidence>
<accession>A0A164KJ56</accession>
<sequence length="64" mass="7466">MRSNFKVDSADSSGRSFFIKATCKEKPWNSWRIGCRPNIDNSDHPSTAEMTHWRSLSQETYIKE</sequence>
<name>A0A164KJ56_9CRUS</name>
<keyword evidence="2" id="KW-1185">Reference proteome</keyword>
<dbReference type="Proteomes" id="UP000076858">
    <property type="component" value="Unassembled WGS sequence"/>
</dbReference>
<protein>
    <submittedName>
        <fullName evidence="1">Uncharacterized protein</fullName>
    </submittedName>
</protein>
<organism evidence="1 2">
    <name type="scientific">Daphnia magna</name>
    <dbReference type="NCBI Taxonomy" id="35525"/>
    <lineage>
        <taxon>Eukaryota</taxon>
        <taxon>Metazoa</taxon>
        <taxon>Ecdysozoa</taxon>
        <taxon>Arthropoda</taxon>
        <taxon>Crustacea</taxon>
        <taxon>Branchiopoda</taxon>
        <taxon>Diplostraca</taxon>
        <taxon>Cladocera</taxon>
        <taxon>Anomopoda</taxon>
        <taxon>Daphniidae</taxon>
        <taxon>Daphnia</taxon>
    </lineage>
</organism>
<evidence type="ECO:0000313" key="2">
    <source>
        <dbReference type="Proteomes" id="UP000076858"/>
    </source>
</evidence>
<dbReference type="AlphaFoldDB" id="A0A164KJ56"/>
<gene>
    <name evidence="1" type="ORF">APZ42_034007</name>
</gene>